<gene>
    <name evidence="1" type="ORF">Tci_478691</name>
</gene>
<dbReference type="EMBL" id="BKCJ010237438">
    <property type="protein sequence ID" value="GEZ06718.1"/>
    <property type="molecule type" value="Genomic_DNA"/>
</dbReference>
<sequence>MEDEKFLIITQLSEYQKSDYASIIAATNPKFIRIYRQRFLKDYVLSMVCHLQHNGVTVRMGQKDAYVL</sequence>
<evidence type="ECO:0000313" key="1">
    <source>
        <dbReference type="EMBL" id="GEZ06718.1"/>
    </source>
</evidence>
<accession>A0A699I8A0</accession>
<proteinExistence type="predicted"/>
<organism evidence="1">
    <name type="scientific">Tanacetum cinerariifolium</name>
    <name type="common">Dalmatian daisy</name>
    <name type="synonym">Chrysanthemum cinerariifolium</name>
    <dbReference type="NCBI Taxonomy" id="118510"/>
    <lineage>
        <taxon>Eukaryota</taxon>
        <taxon>Viridiplantae</taxon>
        <taxon>Streptophyta</taxon>
        <taxon>Embryophyta</taxon>
        <taxon>Tracheophyta</taxon>
        <taxon>Spermatophyta</taxon>
        <taxon>Magnoliopsida</taxon>
        <taxon>eudicotyledons</taxon>
        <taxon>Gunneridae</taxon>
        <taxon>Pentapetalae</taxon>
        <taxon>asterids</taxon>
        <taxon>campanulids</taxon>
        <taxon>Asterales</taxon>
        <taxon>Asteraceae</taxon>
        <taxon>Asteroideae</taxon>
        <taxon>Anthemideae</taxon>
        <taxon>Anthemidinae</taxon>
        <taxon>Tanacetum</taxon>
    </lineage>
</organism>
<protein>
    <submittedName>
        <fullName evidence="1">Uncharacterized protein</fullName>
    </submittedName>
</protein>
<name>A0A699I8A0_TANCI</name>
<reference evidence="1" key="1">
    <citation type="journal article" date="2019" name="Sci. Rep.">
        <title>Draft genome of Tanacetum cinerariifolium, the natural source of mosquito coil.</title>
        <authorList>
            <person name="Yamashiro T."/>
            <person name="Shiraishi A."/>
            <person name="Satake H."/>
            <person name="Nakayama K."/>
        </authorList>
    </citation>
    <scope>NUCLEOTIDE SEQUENCE</scope>
</reference>
<comment type="caution">
    <text evidence="1">The sequence shown here is derived from an EMBL/GenBank/DDBJ whole genome shotgun (WGS) entry which is preliminary data.</text>
</comment>
<dbReference type="AlphaFoldDB" id="A0A699I8A0"/>